<keyword evidence="2" id="KW-1185">Reference proteome</keyword>
<sequence length="504" mass="57157">MVNDEVIMRKMFTFHYRNPPLNITELLTLHYKNSAPNLMQIISTISPAQFPSDSDMTRTTTVVPLRVLHQSTRKAVAEKKDSLIRNMDSIRVIHSLPTAHTERSIILQPSSPYSSQTTSRQQILHSPSTDSATVYQTFQNSQHNGHWPTVFADVPNQFSYPRLTSTWNIISDNRKNIDLLSRYQGARTLEFPTTKPLMDHQLEPWMLSPIRPGPIIPHNYIPNFTSKHPLHEESSHQHEVQVQITYLTSTTTPFLNIAEPDPVEQKNIHEFSHSSAVDGGNTAEIGCSELFVSDYYENMCNPGEKEENGEETTMLPAASVLLKQCFEPKLNNILLSLEGTIIKDATTMVKDIQLIVEKCVKECALSLTRRHRACGAVNWIPQANGSKDISITINVRVGKYIIGMHAFKFCNNSFGSRTKRQMISMLDASSNHDSIFIPAMSQIPSMSNSVYDFLTQIDRHENGLPEHQREAFNIYMALELDTAFDEFDRVFKESEETAKINSNS</sequence>
<protein>
    <submittedName>
        <fullName evidence="3">RING-type domain-containing protein</fullName>
    </submittedName>
</protein>
<evidence type="ECO:0000313" key="2">
    <source>
        <dbReference type="Proteomes" id="UP000095283"/>
    </source>
</evidence>
<organism evidence="2 3">
    <name type="scientific">Heterorhabditis bacteriophora</name>
    <name type="common">Entomopathogenic nematode worm</name>
    <dbReference type="NCBI Taxonomy" id="37862"/>
    <lineage>
        <taxon>Eukaryota</taxon>
        <taxon>Metazoa</taxon>
        <taxon>Ecdysozoa</taxon>
        <taxon>Nematoda</taxon>
        <taxon>Chromadorea</taxon>
        <taxon>Rhabditida</taxon>
        <taxon>Rhabditina</taxon>
        <taxon>Rhabditomorpha</taxon>
        <taxon>Strongyloidea</taxon>
        <taxon>Heterorhabditidae</taxon>
        <taxon>Heterorhabditis</taxon>
    </lineage>
</organism>
<dbReference type="Proteomes" id="UP000095283">
    <property type="component" value="Unplaced"/>
</dbReference>
<proteinExistence type="predicted"/>
<accession>A0A1I7XQR2</accession>
<dbReference type="AlphaFoldDB" id="A0A1I7XQR2"/>
<feature type="region of interest" description="Disordered" evidence="1">
    <location>
        <begin position="109"/>
        <end position="129"/>
    </location>
</feature>
<evidence type="ECO:0000313" key="3">
    <source>
        <dbReference type="WBParaSite" id="Hba_20134"/>
    </source>
</evidence>
<name>A0A1I7XQR2_HETBA</name>
<feature type="compositionally biased region" description="Low complexity" evidence="1">
    <location>
        <begin position="109"/>
        <end position="122"/>
    </location>
</feature>
<reference evidence="3" key="1">
    <citation type="submission" date="2016-11" db="UniProtKB">
        <authorList>
            <consortium name="WormBaseParasite"/>
        </authorList>
    </citation>
    <scope>IDENTIFICATION</scope>
</reference>
<dbReference type="WBParaSite" id="Hba_20134">
    <property type="protein sequence ID" value="Hba_20134"/>
    <property type="gene ID" value="Hba_20134"/>
</dbReference>
<evidence type="ECO:0000256" key="1">
    <source>
        <dbReference type="SAM" id="MobiDB-lite"/>
    </source>
</evidence>